<dbReference type="EMBL" id="JFHD01000005">
    <property type="protein sequence ID" value="KDR31770.1"/>
    <property type="molecule type" value="Genomic_DNA"/>
</dbReference>
<name>A0A656QPD8_9BURK</name>
<sequence length="67" mass="7213">MRSDHMRARALHEAARLREALALIADLAERTTSALVLPDIARLARSALIGSAPADPRLSAESTEAKH</sequence>
<evidence type="ECO:0000313" key="1">
    <source>
        <dbReference type="EMBL" id="KDR31770.1"/>
    </source>
</evidence>
<organism evidence="1 2">
    <name type="scientific">Caballeronia zhejiangensis</name>
    <dbReference type="NCBI Taxonomy" id="871203"/>
    <lineage>
        <taxon>Bacteria</taxon>
        <taxon>Pseudomonadati</taxon>
        <taxon>Pseudomonadota</taxon>
        <taxon>Betaproteobacteria</taxon>
        <taxon>Burkholderiales</taxon>
        <taxon>Burkholderiaceae</taxon>
        <taxon>Caballeronia</taxon>
    </lineage>
</organism>
<comment type="caution">
    <text evidence="1">The sequence shown here is derived from an EMBL/GenBank/DDBJ whole genome shotgun (WGS) entry which is preliminary data.</text>
</comment>
<gene>
    <name evidence="1" type="ORF">BG60_29025</name>
</gene>
<accession>A0A656QPD8</accession>
<dbReference type="Proteomes" id="UP000027451">
    <property type="component" value="Unassembled WGS sequence"/>
</dbReference>
<reference evidence="1 2" key="1">
    <citation type="submission" date="2014-03" db="EMBL/GenBank/DDBJ databases">
        <title>Draft Genome Sequences of Four Burkholderia Strains.</title>
        <authorList>
            <person name="Liu X.Y."/>
            <person name="Li C.X."/>
            <person name="Xu J.H."/>
        </authorList>
    </citation>
    <scope>NUCLEOTIDE SEQUENCE [LARGE SCALE GENOMIC DNA]</scope>
    <source>
        <strain evidence="1 2">OP-1</strain>
    </source>
</reference>
<evidence type="ECO:0000313" key="2">
    <source>
        <dbReference type="Proteomes" id="UP000027451"/>
    </source>
</evidence>
<protein>
    <submittedName>
        <fullName evidence="1">Uncharacterized protein</fullName>
    </submittedName>
</protein>
<keyword evidence="2" id="KW-1185">Reference proteome</keyword>
<proteinExistence type="predicted"/>
<dbReference type="AlphaFoldDB" id="A0A656QPD8"/>